<dbReference type="InterPro" id="IPR036830">
    <property type="entry name" value="PP_kinase_middle_dom_sf"/>
</dbReference>
<dbReference type="HAMAP" id="MF_00347">
    <property type="entry name" value="Polyphosphate_kinase"/>
    <property type="match status" value="1"/>
</dbReference>
<dbReference type="Pfam" id="PF02503">
    <property type="entry name" value="PP_kinase"/>
    <property type="match status" value="1"/>
</dbReference>
<dbReference type="Gene3D" id="1.20.58.310">
    <property type="entry name" value="Polyphosphate kinase N-terminal domain"/>
    <property type="match status" value="1"/>
</dbReference>
<gene>
    <name evidence="13" type="ORF">UFOPK1842_00136</name>
</gene>
<dbReference type="PANTHER" id="PTHR30218:SF0">
    <property type="entry name" value="POLYPHOSPHATE KINASE"/>
    <property type="match status" value="1"/>
</dbReference>
<dbReference type="PANTHER" id="PTHR30218">
    <property type="entry name" value="POLYPHOSPHATE KINASE"/>
    <property type="match status" value="1"/>
</dbReference>
<dbReference type="SUPFAM" id="SSF143724">
    <property type="entry name" value="PHP14-like"/>
    <property type="match status" value="1"/>
</dbReference>
<evidence type="ECO:0000259" key="10">
    <source>
        <dbReference type="Pfam" id="PF13089"/>
    </source>
</evidence>
<evidence type="ECO:0000256" key="8">
    <source>
        <dbReference type="ARBA" id="ARBA00022842"/>
    </source>
</evidence>
<dbReference type="SUPFAM" id="SSF140356">
    <property type="entry name" value="PPK N-terminal domain-like"/>
    <property type="match status" value="1"/>
</dbReference>
<evidence type="ECO:0000256" key="1">
    <source>
        <dbReference type="ARBA" id="ARBA00012960"/>
    </source>
</evidence>
<dbReference type="Pfam" id="PF13090">
    <property type="entry name" value="PP_kinase_C"/>
    <property type="match status" value="1"/>
</dbReference>
<dbReference type="CDD" id="cd09168">
    <property type="entry name" value="PLDc_PaPPK1_C2_like"/>
    <property type="match status" value="1"/>
</dbReference>
<dbReference type="EMBL" id="CAEZUQ010000008">
    <property type="protein sequence ID" value="CAB4600811.1"/>
    <property type="molecule type" value="Genomic_DNA"/>
</dbReference>
<dbReference type="NCBIfam" id="NF003922">
    <property type="entry name" value="PRK05443.2-3"/>
    <property type="match status" value="1"/>
</dbReference>
<accession>A0A6J6GHJ3</accession>
<dbReference type="NCBIfam" id="NF003918">
    <property type="entry name" value="PRK05443.1-2"/>
    <property type="match status" value="1"/>
</dbReference>
<protein>
    <recommendedName>
        <fullName evidence="1">ATP-polyphosphate phosphotransferase</fullName>
        <ecNumber evidence="1">2.7.4.1</ecNumber>
    </recommendedName>
</protein>
<reference evidence="13" key="1">
    <citation type="submission" date="2020-05" db="EMBL/GenBank/DDBJ databases">
        <authorList>
            <person name="Chiriac C."/>
            <person name="Salcher M."/>
            <person name="Ghai R."/>
            <person name="Kavagutti S V."/>
        </authorList>
    </citation>
    <scope>NUCLEOTIDE SEQUENCE</scope>
</reference>
<dbReference type="InterPro" id="IPR041108">
    <property type="entry name" value="PP_kinase_C_1"/>
</dbReference>
<dbReference type="NCBIfam" id="NF003921">
    <property type="entry name" value="PRK05443.2-2"/>
    <property type="match status" value="1"/>
</dbReference>
<dbReference type="GO" id="GO:0008976">
    <property type="term" value="F:polyphosphate kinase activity"/>
    <property type="evidence" value="ECO:0007669"/>
    <property type="project" value="UniProtKB-EC"/>
</dbReference>
<dbReference type="EC" id="2.7.4.1" evidence="1"/>
<dbReference type="InterPro" id="IPR024953">
    <property type="entry name" value="PP_kinase_middle"/>
</dbReference>
<dbReference type="InterPro" id="IPR025198">
    <property type="entry name" value="PPK_N_dom"/>
</dbReference>
<dbReference type="PIRSF" id="PIRSF015589">
    <property type="entry name" value="PP_kinase"/>
    <property type="match status" value="1"/>
</dbReference>
<dbReference type="GO" id="GO:0005524">
    <property type="term" value="F:ATP binding"/>
    <property type="evidence" value="ECO:0007669"/>
    <property type="project" value="UniProtKB-KW"/>
</dbReference>
<dbReference type="GO" id="GO:0009358">
    <property type="term" value="C:polyphosphate kinase complex"/>
    <property type="evidence" value="ECO:0007669"/>
    <property type="project" value="InterPro"/>
</dbReference>
<keyword evidence="8" id="KW-0460">Magnesium</keyword>
<evidence type="ECO:0000256" key="2">
    <source>
        <dbReference type="ARBA" id="ARBA00022553"/>
    </source>
</evidence>
<keyword evidence="3" id="KW-0808">Transferase</keyword>
<keyword evidence="5" id="KW-0547">Nucleotide-binding</keyword>
<dbReference type="InterPro" id="IPR025200">
    <property type="entry name" value="PPK_C_dom2"/>
</dbReference>
<proteinExistence type="inferred from homology"/>
<feature type="domain" description="Polyphosphate kinase N-terminal" evidence="10">
    <location>
        <begin position="18"/>
        <end position="123"/>
    </location>
</feature>
<dbReference type="FunFam" id="3.30.870.10:FF:000001">
    <property type="entry name" value="Polyphosphate kinase"/>
    <property type="match status" value="1"/>
</dbReference>
<dbReference type="Pfam" id="PF13089">
    <property type="entry name" value="PP_kinase_N"/>
    <property type="match status" value="1"/>
</dbReference>
<evidence type="ECO:0000259" key="11">
    <source>
        <dbReference type="Pfam" id="PF13090"/>
    </source>
</evidence>
<evidence type="ECO:0000256" key="7">
    <source>
        <dbReference type="ARBA" id="ARBA00022840"/>
    </source>
</evidence>
<keyword evidence="6" id="KW-0418">Kinase</keyword>
<feature type="domain" description="Polyphosphate kinase middle" evidence="9">
    <location>
        <begin position="132"/>
        <end position="309"/>
    </location>
</feature>
<evidence type="ECO:0000259" key="9">
    <source>
        <dbReference type="Pfam" id="PF02503"/>
    </source>
</evidence>
<dbReference type="GO" id="GO:0046872">
    <property type="term" value="F:metal ion binding"/>
    <property type="evidence" value="ECO:0007669"/>
    <property type="project" value="UniProtKB-KW"/>
</dbReference>
<feature type="domain" description="Polyphosphate kinase C-terminal" evidence="11">
    <location>
        <begin position="513"/>
        <end position="677"/>
    </location>
</feature>
<dbReference type="GO" id="GO:0006799">
    <property type="term" value="P:polyphosphate biosynthetic process"/>
    <property type="evidence" value="ECO:0007669"/>
    <property type="project" value="InterPro"/>
</dbReference>
<dbReference type="AlphaFoldDB" id="A0A6J6GHJ3"/>
<name>A0A6J6GHJ3_9ZZZZ</name>
<keyword evidence="4" id="KW-0479">Metal-binding</keyword>
<dbReference type="Pfam" id="PF17941">
    <property type="entry name" value="PP_kinase_C_1"/>
    <property type="match status" value="1"/>
</dbReference>
<dbReference type="InterPro" id="IPR003414">
    <property type="entry name" value="PP_kinase"/>
</dbReference>
<dbReference type="NCBIfam" id="TIGR03705">
    <property type="entry name" value="poly_P_kin"/>
    <property type="match status" value="1"/>
</dbReference>
<evidence type="ECO:0000256" key="3">
    <source>
        <dbReference type="ARBA" id="ARBA00022679"/>
    </source>
</evidence>
<dbReference type="CDD" id="cd09165">
    <property type="entry name" value="PLDc_PaPPK1_C1_like"/>
    <property type="match status" value="1"/>
</dbReference>
<dbReference type="SUPFAM" id="SSF56024">
    <property type="entry name" value="Phospholipase D/nuclease"/>
    <property type="match status" value="2"/>
</dbReference>
<keyword evidence="7" id="KW-0067">ATP-binding</keyword>
<dbReference type="Gene3D" id="3.30.1840.10">
    <property type="entry name" value="Polyphosphate kinase middle domain"/>
    <property type="match status" value="1"/>
</dbReference>
<feature type="domain" description="Polyphosphate kinase C-terminal" evidence="12">
    <location>
        <begin position="341"/>
        <end position="504"/>
    </location>
</feature>
<dbReference type="InterPro" id="IPR036832">
    <property type="entry name" value="PPK_N_dom_sf"/>
</dbReference>
<keyword evidence="2" id="KW-0597">Phosphoprotein</keyword>
<evidence type="ECO:0000256" key="5">
    <source>
        <dbReference type="ARBA" id="ARBA00022741"/>
    </source>
</evidence>
<dbReference type="Gene3D" id="3.30.870.10">
    <property type="entry name" value="Endonuclease Chain A"/>
    <property type="match status" value="2"/>
</dbReference>
<sequence length="697" mass="79097">MTSHNHGLTVSDPRETLIDRELSWLAFNQRVLELAEDKSTPLLERCRYLAIFSSNLDDFYMIRVATLKRKLETGVTKENTAGLTPNELMKELSAKTRELIDRKTKCFHDDVHLKLSKEGINIVRWDELTNEERELATGIFHNQIFPVLTPLAIDPSHPFPYISGLSLNLAVVVKNPDTGIELFARVKVPSNLPRFVVTTTGDDRRYIPLEQVITANVAELFPGMEVLNVYTFRITRNADLELEEEESEDLLASMEQELLRRKFGPPVRLEIGVGMDPELLETLKEELSVKDEDISKYPEPLDLTGLNQIADIERPDLKFPAFRNQVAWDLRDVEPDSTEAFFEALKRREIILHHPYESFNSSVVRFIESAATDPHVLAIKQTLYRTSGDSPIIEALIEAAEAGKQVLAVIEIRARFDEQANVRWARKLEDAGVHVVYGLVGFKTHAKLSLVVRQESGVIRRYVHMGTGNYNPKTARIYEDFGILSSDPVLGDDVNKLFNQLSGFAPQTSFERLLVAPRTLRSGLLERIQREIDNRKAGKPAGIRIKLNSIMDEEFIDLLYKASAAGVEIELVVRGICAIRAGVPGLSENIKVISILGRFLEHSRIFHFVNGGENELWIGSADLMHRNLDRRVESMVKINQTDHKRMLMRALDSYLAPTTSSWHMNLSGNWDRVTTSSSGEQLIDLHQQVITWYRARG</sequence>
<evidence type="ECO:0000256" key="4">
    <source>
        <dbReference type="ARBA" id="ARBA00022723"/>
    </source>
</evidence>
<dbReference type="NCBIfam" id="NF003917">
    <property type="entry name" value="PRK05443.1-1"/>
    <property type="match status" value="1"/>
</dbReference>
<evidence type="ECO:0000256" key="6">
    <source>
        <dbReference type="ARBA" id="ARBA00022777"/>
    </source>
</evidence>
<organism evidence="13">
    <name type="scientific">freshwater metagenome</name>
    <dbReference type="NCBI Taxonomy" id="449393"/>
    <lineage>
        <taxon>unclassified sequences</taxon>
        <taxon>metagenomes</taxon>
        <taxon>ecological metagenomes</taxon>
    </lineage>
</organism>
<evidence type="ECO:0000259" key="12">
    <source>
        <dbReference type="Pfam" id="PF17941"/>
    </source>
</evidence>
<evidence type="ECO:0000313" key="13">
    <source>
        <dbReference type="EMBL" id="CAB4600811.1"/>
    </source>
</evidence>